<evidence type="ECO:0008006" key="4">
    <source>
        <dbReference type="Google" id="ProtNLM"/>
    </source>
</evidence>
<dbReference type="SUPFAM" id="SSF50965">
    <property type="entry name" value="Galactose oxidase, central domain"/>
    <property type="match status" value="1"/>
</dbReference>
<keyword evidence="2" id="KW-0677">Repeat</keyword>
<evidence type="ECO:0000256" key="1">
    <source>
        <dbReference type="ARBA" id="ARBA00022441"/>
    </source>
</evidence>
<dbReference type="SMART" id="SM00612">
    <property type="entry name" value="Kelch"/>
    <property type="match status" value="4"/>
</dbReference>
<dbReference type="InterPro" id="IPR006652">
    <property type="entry name" value="Kelch_1"/>
</dbReference>
<proteinExistence type="predicted"/>
<sequence length="211" mass="23363">MVVPRCEFGLCALDGELYAVGGWVGEDIGGSIERYDPQLDEWYLQGELPQPRFSMGVVSYEGLIYVVGGCTHSRRHLPDVLSYNPVIKEWTTLSPMTIARSQMGVAVLEGYLYVVGGTNKNNEVLQSVERYSFEKNSWSTVPSMKVGRASPAVAAADGFLYVIGGDKPYEINFYRAQITIDSMERYDPIRGEWDDCPSLPESRSEAGAAVI</sequence>
<protein>
    <recommendedName>
        <fullName evidence="4">Kelch-like protein diablo</fullName>
    </recommendedName>
</protein>
<name>A0A1B6DUQ1_9HEMI</name>
<dbReference type="Pfam" id="PF24681">
    <property type="entry name" value="Kelch_KLHDC2_KLHL20_DRC7"/>
    <property type="match status" value="1"/>
</dbReference>
<gene>
    <name evidence="3" type="ORF">g.36918</name>
</gene>
<dbReference type="PRINTS" id="PR00501">
    <property type="entry name" value="KELCHREPEAT"/>
</dbReference>
<dbReference type="AlphaFoldDB" id="A0A1B6DUQ1"/>
<accession>A0A1B6DUQ1</accession>
<organism evidence="3">
    <name type="scientific">Clastoptera arizonana</name>
    <name type="common">Arizona spittle bug</name>
    <dbReference type="NCBI Taxonomy" id="38151"/>
    <lineage>
        <taxon>Eukaryota</taxon>
        <taxon>Metazoa</taxon>
        <taxon>Ecdysozoa</taxon>
        <taxon>Arthropoda</taxon>
        <taxon>Hexapoda</taxon>
        <taxon>Insecta</taxon>
        <taxon>Pterygota</taxon>
        <taxon>Neoptera</taxon>
        <taxon>Paraneoptera</taxon>
        <taxon>Hemiptera</taxon>
        <taxon>Auchenorrhyncha</taxon>
        <taxon>Cercopoidea</taxon>
        <taxon>Clastopteridae</taxon>
        <taxon>Clastoptera</taxon>
    </lineage>
</organism>
<reference evidence="3" key="1">
    <citation type="submission" date="2015-12" db="EMBL/GenBank/DDBJ databases">
        <title>De novo transcriptome assembly of four potential Pierce s Disease insect vectors from Arizona vineyards.</title>
        <authorList>
            <person name="Tassone E.E."/>
        </authorList>
    </citation>
    <scope>NUCLEOTIDE SEQUENCE</scope>
</reference>
<evidence type="ECO:0000313" key="3">
    <source>
        <dbReference type="EMBL" id="JAS29392.1"/>
    </source>
</evidence>
<dbReference type="PANTHER" id="PTHR46344">
    <property type="entry name" value="OS02G0202900 PROTEIN"/>
    <property type="match status" value="1"/>
</dbReference>
<evidence type="ECO:0000256" key="2">
    <source>
        <dbReference type="ARBA" id="ARBA00022737"/>
    </source>
</evidence>
<dbReference type="EMBL" id="GEDC01007906">
    <property type="protein sequence ID" value="JAS29392.1"/>
    <property type="molecule type" value="Transcribed_RNA"/>
</dbReference>
<dbReference type="PANTHER" id="PTHR46344:SF27">
    <property type="entry name" value="KELCH REPEAT SUPERFAMILY PROTEIN"/>
    <property type="match status" value="1"/>
</dbReference>
<dbReference type="InterPro" id="IPR011043">
    <property type="entry name" value="Gal_Oxase/kelch_b-propeller"/>
</dbReference>
<keyword evidence="1" id="KW-0880">Kelch repeat</keyword>
<dbReference type="InterPro" id="IPR015915">
    <property type="entry name" value="Kelch-typ_b-propeller"/>
</dbReference>
<dbReference type="Gene3D" id="2.120.10.80">
    <property type="entry name" value="Kelch-type beta propeller"/>
    <property type="match status" value="1"/>
</dbReference>